<accession>A0A2T4Z769</accession>
<dbReference type="EMBL" id="PZZP01000001">
    <property type="protein sequence ID" value="PTM57734.1"/>
    <property type="molecule type" value="Genomic_DNA"/>
</dbReference>
<reference evidence="2 3" key="1">
    <citation type="submission" date="2018-04" db="EMBL/GenBank/DDBJ databases">
        <title>Genomic Encyclopedia of Archaeal and Bacterial Type Strains, Phase II (KMG-II): from individual species to whole genera.</title>
        <authorList>
            <person name="Goeker M."/>
        </authorList>
    </citation>
    <scope>NUCLEOTIDE SEQUENCE [LARGE SCALE GENOMIC DNA]</scope>
    <source>
        <strain evidence="2 3">DSM 45169</strain>
    </source>
</reference>
<dbReference type="AlphaFoldDB" id="A0A2T4Z769"/>
<gene>
    <name evidence="2" type="ORF">C8J48_0286</name>
</gene>
<evidence type="ECO:0000313" key="2">
    <source>
        <dbReference type="EMBL" id="PTM57734.1"/>
    </source>
</evidence>
<keyword evidence="1" id="KW-1133">Transmembrane helix</keyword>
<protein>
    <submittedName>
        <fullName evidence="2">Uncharacterized protein</fullName>
    </submittedName>
</protein>
<comment type="caution">
    <text evidence="2">The sequence shown here is derived from an EMBL/GenBank/DDBJ whole genome shotgun (WGS) entry which is preliminary data.</text>
</comment>
<evidence type="ECO:0000313" key="3">
    <source>
        <dbReference type="Proteomes" id="UP000241639"/>
    </source>
</evidence>
<dbReference type="Proteomes" id="UP000241639">
    <property type="component" value="Unassembled WGS sequence"/>
</dbReference>
<feature type="transmembrane region" description="Helical" evidence="1">
    <location>
        <begin position="36"/>
        <end position="57"/>
    </location>
</feature>
<keyword evidence="1" id="KW-0472">Membrane</keyword>
<organism evidence="2 3">
    <name type="scientific">Desmospora activa DSM 45169</name>
    <dbReference type="NCBI Taxonomy" id="1121389"/>
    <lineage>
        <taxon>Bacteria</taxon>
        <taxon>Bacillati</taxon>
        <taxon>Bacillota</taxon>
        <taxon>Bacilli</taxon>
        <taxon>Bacillales</taxon>
        <taxon>Thermoactinomycetaceae</taxon>
        <taxon>Desmospora</taxon>
    </lineage>
</organism>
<name>A0A2T4Z769_9BACL</name>
<dbReference type="RefSeq" id="WP_107724612.1">
    <property type="nucleotide sequence ID" value="NZ_PZZP01000001.1"/>
</dbReference>
<feature type="transmembrane region" description="Helical" evidence="1">
    <location>
        <begin position="9"/>
        <end position="30"/>
    </location>
</feature>
<proteinExistence type="predicted"/>
<keyword evidence="3" id="KW-1185">Reference proteome</keyword>
<keyword evidence="1" id="KW-0812">Transmembrane</keyword>
<evidence type="ECO:0000256" key="1">
    <source>
        <dbReference type="SAM" id="Phobius"/>
    </source>
</evidence>
<sequence>MDRTRTIPLLYHLLLILSTVGIPLLILFAFQGSGAYAGYGWIVAAASFLVLLAYTLITNRNRRQS</sequence>